<evidence type="ECO:0000256" key="4">
    <source>
        <dbReference type="SAM" id="MobiDB-lite"/>
    </source>
</evidence>
<name>A0A452INX2_9SAUR</name>
<dbReference type="GO" id="GO:0106005">
    <property type="term" value="P:RNA 5'-cap (guanine-N7)-methylation"/>
    <property type="evidence" value="ECO:0007669"/>
    <property type="project" value="InterPro"/>
</dbReference>
<dbReference type="Proteomes" id="UP000291020">
    <property type="component" value="Unassembled WGS sequence"/>
</dbReference>
<dbReference type="PANTHER" id="PTHR48168:SF1">
    <property type="entry name" value="RNA GUANINE-N7 METHYLTRANSFERASE ACTIVATING SUBUNIT-RELATED"/>
    <property type="match status" value="1"/>
</dbReference>
<dbReference type="GO" id="GO:0031533">
    <property type="term" value="C:mRNA capping enzyme complex"/>
    <property type="evidence" value="ECO:0007669"/>
    <property type="project" value="InterPro"/>
</dbReference>
<evidence type="ECO:0000256" key="3">
    <source>
        <dbReference type="ARBA" id="ARBA00034716"/>
    </source>
</evidence>
<comment type="similarity">
    <text evidence="3">Belongs to the RAM family.</text>
</comment>
<proteinExistence type="inferred from homology"/>
<evidence type="ECO:0000256" key="1">
    <source>
        <dbReference type="ARBA" id="ARBA00004123"/>
    </source>
</evidence>
<evidence type="ECO:0000313" key="5">
    <source>
        <dbReference type="Ensembl" id="ENSGAGP00000029601.1"/>
    </source>
</evidence>
<dbReference type="GO" id="GO:0003723">
    <property type="term" value="F:RNA binding"/>
    <property type="evidence" value="ECO:0007669"/>
    <property type="project" value="InterPro"/>
</dbReference>
<evidence type="ECO:0000256" key="2">
    <source>
        <dbReference type="ARBA" id="ARBA00023242"/>
    </source>
</evidence>
<feature type="compositionally biased region" description="Basic and acidic residues" evidence="4">
    <location>
        <begin position="63"/>
        <end position="83"/>
    </location>
</feature>
<reference evidence="5" key="2">
    <citation type="submission" date="2025-08" db="UniProtKB">
        <authorList>
            <consortium name="Ensembl"/>
        </authorList>
    </citation>
    <scope>IDENTIFICATION</scope>
</reference>
<evidence type="ECO:0008006" key="7">
    <source>
        <dbReference type="Google" id="ProtNLM"/>
    </source>
</evidence>
<dbReference type="PANTHER" id="PTHR48168">
    <property type="entry name" value="RNA GUANINE-7 METHYLTRANSFERASE-ACTIVATING SUBUNIT-LIKE (PSEUDOGENE)-RELATED"/>
    <property type="match status" value="1"/>
</dbReference>
<protein>
    <recommendedName>
        <fullName evidence="7">RNA guanine-7 methyltransferase activating subunit</fullName>
    </recommendedName>
</protein>
<dbReference type="AlphaFoldDB" id="A0A452INX2"/>
<reference evidence="6" key="1">
    <citation type="journal article" date="2017" name="PLoS ONE">
        <title>The Agassiz's desert tortoise genome provides a resource for the conservation of a threatened species.</title>
        <authorList>
            <person name="Tollis M."/>
            <person name="DeNardo D.F."/>
            <person name="Cornelius J.A."/>
            <person name="Dolby G.A."/>
            <person name="Edwards T."/>
            <person name="Henen B.T."/>
            <person name="Karl A.E."/>
            <person name="Murphy R.W."/>
            <person name="Kusumi K."/>
        </authorList>
    </citation>
    <scope>NUCLEOTIDE SEQUENCE [LARGE SCALE GENOMIC DNA]</scope>
</reference>
<keyword evidence="2" id="KW-0539">Nucleus</keyword>
<feature type="region of interest" description="Disordered" evidence="4">
    <location>
        <begin position="39"/>
        <end position="130"/>
    </location>
</feature>
<feature type="compositionally biased region" description="Polar residues" evidence="4">
    <location>
        <begin position="86"/>
        <end position="111"/>
    </location>
</feature>
<keyword evidence="6" id="KW-1185">Reference proteome</keyword>
<dbReference type="Pfam" id="PF15320">
    <property type="entry name" value="RAM"/>
    <property type="match status" value="1"/>
</dbReference>
<evidence type="ECO:0000313" key="6">
    <source>
        <dbReference type="Proteomes" id="UP000291020"/>
    </source>
</evidence>
<comment type="subcellular location">
    <subcellularLocation>
        <location evidence="1">Nucleus</location>
    </subcellularLocation>
</comment>
<organism evidence="5 6">
    <name type="scientific">Gopherus agassizii</name>
    <name type="common">Agassiz's desert tortoise</name>
    <dbReference type="NCBI Taxonomy" id="38772"/>
    <lineage>
        <taxon>Eukaryota</taxon>
        <taxon>Metazoa</taxon>
        <taxon>Chordata</taxon>
        <taxon>Craniata</taxon>
        <taxon>Vertebrata</taxon>
        <taxon>Euteleostomi</taxon>
        <taxon>Archelosauria</taxon>
        <taxon>Testudinata</taxon>
        <taxon>Testudines</taxon>
        <taxon>Cryptodira</taxon>
        <taxon>Durocryptodira</taxon>
        <taxon>Testudinoidea</taxon>
        <taxon>Testudinidae</taxon>
        <taxon>Gopherus</taxon>
    </lineage>
</organism>
<dbReference type="Ensembl" id="ENSGAGT00000033613.1">
    <property type="protein sequence ID" value="ENSGAGP00000029601.1"/>
    <property type="gene ID" value="ENSGAGG00000021379.1"/>
</dbReference>
<accession>A0A452INX2</accession>
<dbReference type="InterPro" id="IPR028271">
    <property type="entry name" value="RAMAC"/>
</dbReference>
<sequence length="130" mass="15782">MPVSNSMQYFTMTSSTEVPLNYEEMFSHRFTADDEEYQEYLKRPTDPPPLVEEWKNRSGGNQRNRDWFQDGRQFRGRGDRHDWQGGNRSNQWPGRSWGNSYQQHRQGQSYYPQYDYGYNSYNPRPHYGRY</sequence>
<reference evidence="5" key="3">
    <citation type="submission" date="2025-09" db="UniProtKB">
        <authorList>
            <consortium name="Ensembl"/>
        </authorList>
    </citation>
    <scope>IDENTIFICATION</scope>
</reference>